<dbReference type="PROSITE" id="PS51257">
    <property type="entry name" value="PROKAR_LIPOPROTEIN"/>
    <property type="match status" value="1"/>
</dbReference>
<dbReference type="SMART" id="SM01324">
    <property type="entry name" value="YARHG"/>
    <property type="match status" value="1"/>
</dbReference>
<evidence type="ECO:0000259" key="1">
    <source>
        <dbReference type="SMART" id="SM01324"/>
    </source>
</evidence>
<proteinExistence type="predicted"/>
<organism evidence="2 3">
    <name type="scientific">Tepidibacter hydrothermalis</name>
    <dbReference type="NCBI Taxonomy" id="3036126"/>
    <lineage>
        <taxon>Bacteria</taxon>
        <taxon>Bacillati</taxon>
        <taxon>Bacillota</taxon>
        <taxon>Clostridia</taxon>
        <taxon>Peptostreptococcales</taxon>
        <taxon>Peptostreptococcaceae</taxon>
        <taxon>Tepidibacter</taxon>
    </lineage>
</organism>
<sequence>MKIKVNLFILFFSICIILGGCVEEDNESKNISTTDLEIESDSSKLHENITNKESEEEIDISLSLKNLNFNLNQLFDVIELNKLDSKELAILRNSIYAKHGYIFSTEEVSEYFSQFSWYKPLSKDVEKKLNNIDKENIKNIIAIEKKSSIIKNSKDNRNYSEGGTVNISLNKNTQKETLYISKEELEMQGGNFPTRIVLKVKNSEIVFDSSWNDGLYVCVTDFDNQDEDVDIYITETGTDIQATTYIYKFDGEKLYKYTQFDHFCKKFLYDQKGNIYYWFNDSEKQEFDKCFNYKTKQSSDIIDENLKIRLNKSK</sequence>
<dbReference type="InterPro" id="IPR025582">
    <property type="entry name" value="YARHG_dom"/>
</dbReference>
<gene>
    <name evidence="2" type="ORF">P4S50_05390</name>
</gene>
<evidence type="ECO:0000313" key="2">
    <source>
        <dbReference type="EMBL" id="WFD11510.1"/>
    </source>
</evidence>
<accession>A0ABY8EEY2</accession>
<evidence type="ECO:0000313" key="3">
    <source>
        <dbReference type="Proteomes" id="UP001222800"/>
    </source>
</evidence>
<dbReference type="RefSeq" id="WP_277733588.1">
    <property type="nucleotide sequence ID" value="NZ_CP120733.1"/>
</dbReference>
<reference evidence="2 3" key="1">
    <citation type="submission" date="2023-03" db="EMBL/GenBank/DDBJ databases">
        <title>Complete genome sequence of Tepidibacter sp. SWIR-1, isolated from a deep-sea hydrothermal vent.</title>
        <authorList>
            <person name="Li X."/>
        </authorList>
    </citation>
    <scope>NUCLEOTIDE SEQUENCE [LARGE SCALE GENOMIC DNA]</scope>
    <source>
        <strain evidence="2 3">SWIR-1</strain>
    </source>
</reference>
<dbReference type="EMBL" id="CP120733">
    <property type="protein sequence ID" value="WFD11510.1"/>
    <property type="molecule type" value="Genomic_DNA"/>
</dbReference>
<protein>
    <submittedName>
        <fullName evidence="2">YARHG domain-containing protein</fullName>
    </submittedName>
</protein>
<dbReference type="Pfam" id="PF13308">
    <property type="entry name" value="YARHG"/>
    <property type="match status" value="1"/>
</dbReference>
<dbReference type="Proteomes" id="UP001222800">
    <property type="component" value="Chromosome"/>
</dbReference>
<keyword evidence="3" id="KW-1185">Reference proteome</keyword>
<name>A0ABY8EEY2_9FIRM</name>
<dbReference type="InterPro" id="IPR038434">
    <property type="entry name" value="YARHG_sf"/>
</dbReference>
<feature type="domain" description="YARHG" evidence="1">
    <location>
        <begin position="67"/>
        <end position="145"/>
    </location>
</feature>
<dbReference type="Gene3D" id="1.20.58.1690">
    <property type="match status" value="1"/>
</dbReference>